<gene>
    <name evidence="3" type="ORF">EDD33_0008</name>
</gene>
<proteinExistence type="predicted"/>
<accession>A0A3N2CNU9</accession>
<dbReference type="GO" id="GO:0016779">
    <property type="term" value="F:nucleotidyltransferase activity"/>
    <property type="evidence" value="ECO:0007669"/>
    <property type="project" value="UniProtKB-ARBA"/>
</dbReference>
<reference evidence="3 4" key="1">
    <citation type="submission" date="2018-11" db="EMBL/GenBank/DDBJ databases">
        <title>Sequencing the genomes of 1000 actinobacteria strains.</title>
        <authorList>
            <person name="Klenk H.-P."/>
        </authorList>
    </citation>
    <scope>NUCLEOTIDE SEQUENCE [LARGE SCALE GENOMIC DNA]</scope>
    <source>
        <strain evidence="3 4">DSM 12652</strain>
    </source>
</reference>
<dbReference type="PANTHER" id="PTHR19136">
    <property type="entry name" value="MOLYBDENUM COFACTOR GUANYLYLTRANSFERASE"/>
    <property type="match status" value="1"/>
</dbReference>
<dbReference type="RefSeq" id="WP_123388603.1">
    <property type="nucleotide sequence ID" value="NZ_RKHO01000001.1"/>
</dbReference>
<keyword evidence="1" id="KW-0808">Transferase</keyword>
<name>A0A3N2CNU9_9ACTN</name>
<dbReference type="SUPFAM" id="SSF53448">
    <property type="entry name" value="Nucleotide-diphospho-sugar transferases"/>
    <property type="match status" value="1"/>
</dbReference>
<dbReference type="OrthoDB" id="4408226at2"/>
<comment type="caution">
    <text evidence="3">The sequence shown here is derived from an EMBL/GenBank/DDBJ whole genome shotgun (WGS) entry which is preliminary data.</text>
</comment>
<dbReference type="PANTHER" id="PTHR19136:SF81">
    <property type="entry name" value="MOLYBDENUM COFACTOR GUANYLYLTRANSFERASE"/>
    <property type="match status" value="1"/>
</dbReference>
<dbReference type="InterPro" id="IPR025877">
    <property type="entry name" value="MobA-like_NTP_Trfase"/>
</dbReference>
<dbReference type="EMBL" id="RKHO01000001">
    <property type="protein sequence ID" value="ROR89191.1"/>
    <property type="molecule type" value="Genomic_DNA"/>
</dbReference>
<organism evidence="3 4">
    <name type="scientific">Nocardioides aurantiacus</name>
    <dbReference type="NCBI Taxonomy" id="86796"/>
    <lineage>
        <taxon>Bacteria</taxon>
        <taxon>Bacillati</taxon>
        <taxon>Actinomycetota</taxon>
        <taxon>Actinomycetes</taxon>
        <taxon>Propionibacteriales</taxon>
        <taxon>Nocardioidaceae</taxon>
        <taxon>Nocardioides</taxon>
    </lineage>
</organism>
<dbReference type="Proteomes" id="UP000281738">
    <property type="component" value="Unassembled WGS sequence"/>
</dbReference>
<keyword evidence="4" id="KW-1185">Reference proteome</keyword>
<evidence type="ECO:0000256" key="1">
    <source>
        <dbReference type="ARBA" id="ARBA00022679"/>
    </source>
</evidence>
<dbReference type="AlphaFoldDB" id="A0A3N2CNU9"/>
<evidence type="ECO:0000259" key="2">
    <source>
        <dbReference type="Pfam" id="PF12804"/>
    </source>
</evidence>
<dbReference type="Pfam" id="PF12804">
    <property type="entry name" value="NTP_transf_3"/>
    <property type="match status" value="1"/>
</dbReference>
<dbReference type="Gene3D" id="3.90.550.10">
    <property type="entry name" value="Spore Coat Polysaccharide Biosynthesis Protein SpsA, Chain A"/>
    <property type="match status" value="1"/>
</dbReference>
<evidence type="ECO:0000313" key="3">
    <source>
        <dbReference type="EMBL" id="ROR89191.1"/>
    </source>
</evidence>
<dbReference type="InterPro" id="IPR029044">
    <property type="entry name" value="Nucleotide-diphossugar_trans"/>
</dbReference>
<protein>
    <submittedName>
        <fullName evidence="3">Molybdopterin-guanine dinucleotide biosynthesis protein A</fullName>
    </submittedName>
</protein>
<evidence type="ECO:0000313" key="4">
    <source>
        <dbReference type="Proteomes" id="UP000281738"/>
    </source>
</evidence>
<feature type="domain" description="MobA-like NTP transferase" evidence="2">
    <location>
        <begin position="21"/>
        <end position="170"/>
    </location>
</feature>
<sequence>MPAPRPPAAASTGAAATATAAVVLTGGTGGRLGGADKAGLALGGRSFLSRALEAVAGLQVVVVGDPVEAVRTVRESPPGGGPAAGLLAGLDALGPDVASVVVLAVDMPLVTATTVARLRAAYEREGGDGALLVDADGRAQYLCGVYRVAALRAAAPPSGERHGLPVRRLLAPLALVELPAEGGEAHDVDEWPDLDGLDGLDG</sequence>